<feature type="region of interest" description="Disordered" evidence="2">
    <location>
        <begin position="40"/>
        <end position="62"/>
    </location>
</feature>
<feature type="coiled-coil region" evidence="1">
    <location>
        <begin position="159"/>
        <end position="193"/>
    </location>
</feature>
<feature type="region of interest" description="Disordered" evidence="2">
    <location>
        <begin position="103"/>
        <end position="152"/>
    </location>
</feature>
<feature type="region of interest" description="Disordered" evidence="2">
    <location>
        <begin position="206"/>
        <end position="284"/>
    </location>
</feature>
<evidence type="ECO:0000313" key="4">
    <source>
        <dbReference type="Proteomes" id="UP000076959"/>
    </source>
</evidence>
<feature type="compositionally biased region" description="Low complexity" evidence="2">
    <location>
        <begin position="252"/>
        <end position="264"/>
    </location>
</feature>
<keyword evidence="4" id="KW-1185">Reference proteome</keyword>
<protein>
    <submittedName>
        <fullName evidence="3">Uncharacterized protein</fullName>
    </submittedName>
</protein>
<keyword evidence="1" id="KW-0175">Coiled coil</keyword>
<feature type="compositionally biased region" description="Low complexity" evidence="2">
    <location>
        <begin position="135"/>
        <end position="144"/>
    </location>
</feature>
<evidence type="ECO:0000256" key="1">
    <source>
        <dbReference type="SAM" id="Coils"/>
    </source>
</evidence>
<dbReference type="STRING" id="1505087.AYJ54_45635"/>
<reference evidence="3 4" key="1">
    <citation type="submission" date="2016-03" db="EMBL/GenBank/DDBJ databases">
        <title>Draft Genome Sequence of the Strain BR 10245 (Bradyrhizobium sp.) isolated from nodules of Centrolobium paraense.</title>
        <authorList>
            <person name="Simoes-Araujo J.L.Sr."/>
            <person name="Barauna A.C."/>
            <person name="Silva K."/>
            <person name="Zilli J.E."/>
        </authorList>
    </citation>
    <scope>NUCLEOTIDE SEQUENCE [LARGE SCALE GENOMIC DNA]</scope>
    <source>
        <strain evidence="3 4">BR 10245</strain>
    </source>
</reference>
<dbReference type="EMBL" id="LUUB01000038">
    <property type="protein sequence ID" value="OAF13020.1"/>
    <property type="molecule type" value="Genomic_DNA"/>
</dbReference>
<gene>
    <name evidence="3" type="ORF">AYJ54_45635</name>
</gene>
<comment type="caution">
    <text evidence="3">The sequence shown here is derived from an EMBL/GenBank/DDBJ whole genome shotgun (WGS) entry which is preliminary data.</text>
</comment>
<feature type="compositionally biased region" description="Basic and acidic residues" evidence="2">
    <location>
        <begin position="216"/>
        <end position="225"/>
    </location>
</feature>
<evidence type="ECO:0000313" key="3">
    <source>
        <dbReference type="EMBL" id="OAF13020.1"/>
    </source>
</evidence>
<dbReference type="Proteomes" id="UP000076959">
    <property type="component" value="Unassembled WGS sequence"/>
</dbReference>
<dbReference type="AlphaFoldDB" id="A0A176Z1S7"/>
<evidence type="ECO:0000256" key="2">
    <source>
        <dbReference type="SAM" id="MobiDB-lite"/>
    </source>
</evidence>
<sequence length="284" mass="29772">MNSVTTQIEPRDAMSARMDEELTHTFEKIKSVDEQIARASEQLSRLERDTARSRPRSGRPALRGLVGLGLAAGIGTAALISQSSYGDTARQMIAGWAPLRAATSSQSQAEPARDAQPSPAAELAQAPPASPEPAPAAEAIPEAAVPTGSTLPPELTELLQKLASDLANVQQGIDQLKESQAQLKANQEQISLDSARLADELKAGQEQMARLVAKTPDNKTPDNKMSETAGKTPDRPGAGQKTSAAPAPAPRPAAAATRKPAQATSSPHATVQRPAPLQLRSAQQ</sequence>
<accession>A0A176Z1S7</accession>
<proteinExistence type="predicted"/>
<organism evidence="3 4">
    <name type="scientific">Bradyrhizobium centrolobii</name>
    <dbReference type="NCBI Taxonomy" id="1505087"/>
    <lineage>
        <taxon>Bacteria</taxon>
        <taxon>Pseudomonadati</taxon>
        <taxon>Pseudomonadota</taxon>
        <taxon>Alphaproteobacteria</taxon>
        <taxon>Hyphomicrobiales</taxon>
        <taxon>Nitrobacteraceae</taxon>
        <taxon>Bradyrhizobium</taxon>
    </lineage>
</organism>
<name>A0A176Z1S7_9BRAD</name>
<feature type="compositionally biased region" description="Low complexity" evidence="2">
    <location>
        <begin position="115"/>
        <end position="127"/>
    </location>
</feature>
<dbReference type="OrthoDB" id="8217413at2"/>